<dbReference type="Proteomes" id="UP000270112">
    <property type="component" value="Unassembled WGS sequence"/>
</dbReference>
<dbReference type="AlphaFoldDB" id="A0A3N0J414"/>
<evidence type="ECO:0000313" key="3">
    <source>
        <dbReference type="Proteomes" id="UP000253817"/>
    </source>
</evidence>
<evidence type="ECO:0000313" key="2">
    <source>
        <dbReference type="EMBL" id="RNM43382.1"/>
    </source>
</evidence>
<reference evidence="4" key="2">
    <citation type="submission" date="2018-05" db="EMBL/GenBank/DDBJ databases">
        <title>Genome Sequencing of selected type strains of the family Eggerthellaceae.</title>
        <authorList>
            <person name="Danylec N."/>
            <person name="Stoll D.A."/>
            <person name="Doetsch A."/>
            <person name="Huch M."/>
        </authorList>
    </citation>
    <scope>NUCLEOTIDE SEQUENCE [LARGE SCALE GENOMIC DNA]</scope>
    <source>
        <strain evidence="4">DSM 16107</strain>
    </source>
</reference>
<protein>
    <recommendedName>
        <fullName evidence="5">DUF2795 domain-containing protein</fullName>
    </recommendedName>
</protein>
<name>A0A3N0J414_9ACTN</name>
<dbReference type="Proteomes" id="UP000253817">
    <property type="component" value="Unassembled WGS sequence"/>
</dbReference>
<dbReference type="RefSeq" id="WP_114544918.1">
    <property type="nucleotide sequence ID" value="NZ_CALJMG010000003.1"/>
</dbReference>
<dbReference type="OrthoDB" id="3174856at2"/>
<organism evidence="2 4">
    <name type="scientific">Eggerthella sinensis</name>
    <dbReference type="NCBI Taxonomy" id="242230"/>
    <lineage>
        <taxon>Bacteria</taxon>
        <taxon>Bacillati</taxon>
        <taxon>Actinomycetota</taxon>
        <taxon>Coriobacteriia</taxon>
        <taxon>Eggerthellales</taxon>
        <taxon>Eggerthellaceae</taxon>
        <taxon>Eggerthella</taxon>
    </lineage>
</organism>
<sequence>MAGSNTKRSPHYGALQDVVDSVFVDADPKATMRRLDIVVAAEAADLPDDLAEIVNLLPPGLYTRKRLCDQLNSAIGGHAWGQVYGTVQ</sequence>
<gene>
    <name evidence="1" type="ORF">C1876_01260</name>
    <name evidence="2" type="ORF">DMP09_00380</name>
</gene>
<dbReference type="EMBL" id="QICC01000001">
    <property type="protein sequence ID" value="RNM43382.1"/>
    <property type="molecule type" value="Genomic_DNA"/>
</dbReference>
<evidence type="ECO:0000313" key="1">
    <source>
        <dbReference type="EMBL" id="RDB71411.1"/>
    </source>
</evidence>
<dbReference type="EMBL" id="PPTT01000002">
    <property type="protein sequence ID" value="RDB71411.1"/>
    <property type="molecule type" value="Genomic_DNA"/>
</dbReference>
<reference evidence="2" key="3">
    <citation type="journal article" date="2019" name="Microbiol. Resour. Announc.">
        <title>Draft Genome Sequences of Type Strains of Gordonibacter faecihominis, Paraeggerthella hongkongensis, Parvibacter caecicola,Slackia equolifaciens, Slackia faecicanis, and Slackia isoflavoniconvertens.</title>
        <authorList>
            <person name="Danylec N."/>
            <person name="Stoll D.A."/>
            <person name="Dotsch A."/>
            <person name="Huch M."/>
        </authorList>
    </citation>
    <scope>NUCLEOTIDE SEQUENCE</scope>
    <source>
        <strain evidence="2">DSM 16107</strain>
    </source>
</reference>
<evidence type="ECO:0000313" key="4">
    <source>
        <dbReference type="Proteomes" id="UP000270112"/>
    </source>
</evidence>
<comment type="caution">
    <text evidence="2">The sequence shown here is derived from an EMBL/GenBank/DDBJ whole genome shotgun (WGS) entry which is preliminary data.</text>
</comment>
<evidence type="ECO:0008006" key="5">
    <source>
        <dbReference type="Google" id="ProtNLM"/>
    </source>
</evidence>
<proteinExistence type="predicted"/>
<reference evidence="1 3" key="1">
    <citation type="journal article" date="2018" name="Elife">
        <title>Discovery and characterization of a prevalent human gut bacterial enzyme sufficient for the inactivation of a family of plant toxins.</title>
        <authorList>
            <person name="Koppel N."/>
            <person name="Bisanz J.E."/>
            <person name="Pandelia M.E."/>
            <person name="Turnbaugh P.J."/>
            <person name="Balskus E.P."/>
        </authorList>
    </citation>
    <scope>NUCLEOTIDE SEQUENCE [LARGE SCALE GENOMIC DNA]</scope>
    <source>
        <strain evidence="1 3">DSM 16107</strain>
    </source>
</reference>
<keyword evidence="3" id="KW-1185">Reference proteome</keyword>
<accession>A0A3N0J414</accession>